<dbReference type="PANTHER" id="PTHR30432">
    <property type="entry name" value="TRANSCRIPTIONAL REGULATOR MODE"/>
    <property type="match status" value="1"/>
</dbReference>
<dbReference type="GO" id="GO:0015689">
    <property type="term" value="P:molybdate ion transport"/>
    <property type="evidence" value="ECO:0007669"/>
    <property type="project" value="InterPro"/>
</dbReference>
<dbReference type="InterPro" id="IPR008995">
    <property type="entry name" value="Mo/tungstate-bd_C_term_dom"/>
</dbReference>
<dbReference type="EMBL" id="RZHH01000002">
    <property type="protein sequence ID" value="RYJ13737.1"/>
    <property type="molecule type" value="Genomic_DNA"/>
</dbReference>
<dbReference type="SUPFAM" id="SSF46785">
    <property type="entry name" value="Winged helix' DNA-binding domain"/>
    <property type="match status" value="1"/>
</dbReference>
<dbReference type="InterPro" id="IPR036388">
    <property type="entry name" value="WH-like_DNA-bd_sf"/>
</dbReference>
<dbReference type="SUPFAM" id="SSF50331">
    <property type="entry name" value="MOP-like"/>
    <property type="match status" value="1"/>
</dbReference>
<reference evidence="4 5" key="1">
    <citation type="submission" date="2018-12" db="EMBL/GenBank/DDBJ databases">
        <title>Genome analysis provides insights into bioremediation potentialities of Halogeometricum borinquense strain N11.</title>
        <authorList>
            <person name="Najjari A."/>
            <person name="Youssef N."/>
            <person name="Fhoula I."/>
            <person name="Ben Dhia O."/>
            <person name="Mahjoubi M."/>
            <person name="Ouzari H.I."/>
            <person name="Cherif A."/>
        </authorList>
    </citation>
    <scope>NUCLEOTIDE SEQUENCE [LARGE SCALE GENOMIC DNA]</scope>
    <source>
        <strain evidence="4 5">N11</strain>
    </source>
</reference>
<gene>
    <name evidence="4" type="ORF">ELS19_07000</name>
</gene>
<dbReference type="InterPro" id="IPR036390">
    <property type="entry name" value="WH_DNA-bd_sf"/>
</dbReference>
<dbReference type="Gene3D" id="2.40.50.100">
    <property type="match status" value="1"/>
</dbReference>
<comment type="subcellular location">
    <subcellularLocation>
        <location evidence="1">Cell membrane</location>
        <topology evidence="1">Peripheral membrane protein</topology>
    </subcellularLocation>
</comment>
<organism evidence="4 5">
    <name type="scientific">Halogeometricum borinquense</name>
    <dbReference type="NCBI Taxonomy" id="60847"/>
    <lineage>
        <taxon>Archaea</taxon>
        <taxon>Methanobacteriati</taxon>
        <taxon>Methanobacteriota</taxon>
        <taxon>Stenosarchaea group</taxon>
        <taxon>Halobacteria</taxon>
        <taxon>Halobacteriales</taxon>
        <taxon>Haloferacaceae</taxon>
        <taxon>Halogeometricum</taxon>
    </lineage>
</organism>
<dbReference type="RefSeq" id="WP_129784163.1">
    <property type="nucleotide sequence ID" value="NZ_RZHH01000002.1"/>
</dbReference>
<dbReference type="Proteomes" id="UP000294028">
    <property type="component" value="Unassembled WGS sequence"/>
</dbReference>
<dbReference type="InterPro" id="IPR005116">
    <property type="entry name" value="Transp-assoc_OB_typ1"/>
</dbReference>
<dbReference type="NCBIfam" id="TIGR00638">
    <property type="entry name" value="Mop"/>
    <property type="match status" value="1"/>
</dbReference>
<proteinExistence type="predicted"/>
<dbReference type="GO" id="GO:0003700">
    <property type="term" value="F:DNA-binding transcription factor activity"/>
    <property type="evidence" value="ECO:0007669"/>
    <property type="project" value="InterPro"/>
</dbReference>
<feature type="domain" description="Mop" evidence="3">
    <location>
        <begin position="163"/>
        <end position="229"/>
    </location>
</feature>
<evidence type="ECO:0000259" key="3">
    <source>
        <dbReference type="PROSITE" id="PS51866"/>
    </source>
</evidence>
<dbReference type="InterPro" id="IPR004606">
    <property type="entry name" value="Mop_domain"/>
</dbReference>
<dbReference type="Pfam" id="PF03459">
    <property type="entry name" value="TOBE"/>
    <property type="match status" value="1"/>
</dbReference>
<evidence type="ECO:0000256" key="2">
    <source>
        <dbReference type="ARBA" id="ARBA00022505"/>
    </source>
</evidence>
<dbReference type="Gene3D" id="1.10.10.10">
    <property type="entry name" value="Winged helix-like DNA-binding domain superfamily/Winged helix DNA-binding domain"/>
    <property type="match status" value="1"/>
</dbReference>
<evidence type="ECO:0000313" key="4">
    <source>
        <dbReference type="EMBL" id="RYJ13737.1"/>
    </source>
</evidence>
<evidence type="ECO:0000313" key="5">
    <source>
        <dbReference type="Proteomes" id="UP000294028"/>
    </source>
</evidence>
<evidence type="ECO:0000256" key="1">
    <source>
        <dbReference type="ARBA" id="ARBA00004202"/>
    </source>
</evidence>
<sequence length="235" mass="24185">MEDAFDAHLDADGVSFDGSDARLLATIAETGSVSGAAESLGRSRARCLARLRELEDALGPLVERRRGGSDGGGSELTAAARDVLGRFDRLQATLSGTAGVPETVLSGIVTHVEGELCSVETDAGTIRAVATESVRTVKKAVTVSVRADAVTLHDPSDTPAESATSARNRLSGTVEGVKRGDAVATVSVNVGLSTPLRAFVTVESVRRLSLEPGTSVVASWKATATRATSTAVEPQ</sequence>
<keyword evidence="2" id="KW-0500">Molybdenum</keyword>
<name>A0A482TA47_9EURY</name>
<dbReference type="Pfam" id="PF00126">
    <property type="entry name" value="HTH_1"/>
    <property type="match status" value="1"/>
</dbReference>
<dbReference type="PANTHER" id="PTHR30432:SF1">
    <property type="entry name" value="DNA-BINDING TRANSCRIPTIONAL DUAL REGULATOR MODE"/>
    <property type="match status" value="1"/>
</dbReference>
<dbReference type="InterPro" id="IPR000847">
    <property type="entry name" value="LysR_HTH_N"/>
</dbReference>
<protein>
    <submittedName>
        <fullName evidence="4">LysR family transcriptional regulator</fullName>
    </submittedName>
</protein>
<dbReference type="PROSITE" id="PS51866">
    <property type="entry name" value="MOP"/>
    <property type="match status" value="1"/>
</dbReference>
<dbReference type="AlphaFoldDB" id="A0A482TA47"/>
<comment type="caution">
    <text evidence="4">The sequence shown here is derived from an EMBL/GenBank/DDBJ whole genome shotgun (WGS) entry which is preliminary data.</text>
</comment>
<dbReference type="InterPro" id="IPR051815">
    <property type="entry name" value="Molybdate_resp_trans_reg"/>
</dbReference>
<accession>A0A482TA47</accession>
<dbReference type="GO" id="GO:0005886">
    <property type="term" value="C:plasma membrane"/>
    <property type="evidence" value="ECO:0007669"/>
    <property type="project" value="UniProtKB-SubCell"/>
</dbReference>